<feature type="domain" description="HTH myb-type" evidence="8">
    <location>
        <begin position="8"/>
        <end position="56"/>
    </location>
</feature>
<keyword evidence="2" id="KW-0677">Repeat</keyword>
<evidence type="ECO:0000256" key="2">
    <source>
        <dbReference type="ARBA" id="ARBA00022737"/>
    </source>
</evidence>
<dbReference type="SMART" id="SM00717">
    <property type="entry name" value="SANT"/>
    <property type="match status" value="2"/>
</dbReference>
<name>A0AAP0RJX1_LIQFO</name>
<dbReference type="GO" id="GO:0090558">
    <property type="term" value="P:plant epidermis development"/>
    <property type="evidence" value="ECO:0007669"/>
    <property type="project" value="UniProtKB-ARBA"/>
</dbReference>
<dbReference type="PROSITE" id="PS50090">
    <property type="entry name" value="MYB_LIKE"/>
    <property type="match status" value="2"/>
</dbReference>
<evidence type="ECO:0000256" key="4">
    <source>
        <dbReference type="ARBA" id="ARBA00023125"/>
    </source>
</evidence>
<dbReference type="SUPFAM" id="SSF46689">
    <property type="entry name" value="Homeodomain-like"/>
    <property type="match status" value="1"/>
</dbReference>
<evidence type="ECO:0000313" key="9">
    <source>
        <dbReference type="EMBL" id="KAK9278300.1"/>
    </source>
</evidence>
<evidence type="ECO:0000259" key="7">
    <source>
        <dbReference type="PROSITE" id="PS50090"/>
    </source>
</evidence>
<keyword evidence="6" id="KW-0539">Nucleus</keyword>
<sequence length="233" mass="26260">MEGENGYKKGLWTVEEDIILMEYIREHGKGRWNRIAKTTGLKRCGKSCRLRWINYLSPSVKRGDFSEEEDDLIIRLHNLLGNRWSLIAGRVPGRTDNQVKNHWNTHLSKKLGIKKGRSKLGASSQALPTIKVGESLKIPSESTSKAPFDSTSEPMDQKGIEDLSQCTVKLPSMQETTMSTEGNDSLLPSTQETMMSTEGNDSSFWFSTVDFPYPPSLMELLDECSLDFGWHGL</sequence>
<dbReference type="CDD" id="cd00167">
    <property type="entry name" value="SANT"/>
    <property type="match status" value="2"/>
</dbReference>
<dbReference type="PANTHER" id="PTHR47999:SF59">
    <property type="entry name" value="TRANSCRIPTION FACTOR WER-LIKE"/>
    <property type="match status" value="1"/>
</dbReference>
<dbReference type="InterPro" id="IPR017930">
    <property type="entry name" value="Myb_dom"/>
</dbReference>
<evidence type="ECO:0000256" key="5">
    <source>
        <dbReference type="ARBA" id="ARBA00023163"/>
    </source>
</evidence>
<dbReference type="InterPro" id="IPR015495">
    <property type="entry name" value="Myb_TF_plants"/>
</dbReference>
<dbReference type="FunFam" id="1.10.10.60:FF:000001">
    <property type="entry name" value="MYB-related transcription factor"/>
    <property type="match status" value="1"/>
</dbReference>
<evidence type="ECO:0000256" key="6">
    <source>
        <dbReference type="ARBA" id="ARBA00023242"/>
    </source>
</evidence>
<dbReference type="GO" id="GO:0005634">
    <property type="term" value="C:nucleus"/>
    <property type="evidence" value="ECO:0007669"/>
    <property type="project" value="UniProtKB-SubCell"/>
</dbReference>
<evidence type="ECO:0000256" key="1">
    <source>
        <dbReference type="ARBA" id="ARBA00004123"/>
    </source>
</evidence>
<dbReference type="EMBL" id="JBBPBK010000009">
    <property type="protein sequence ID" value="KAK9278300.1"/>
    <property type="molecule type" value="Genomic_DNA"/>
</dbReference>
<comment type="subcellular location">
    <subcellularLocation>
        <location evidence="1">Nucleus</location>
    </subcellularLocation>
</comment>
<reference evidence="9 10" key="1">
    <citation type="journal article" date="2024" name="Plant J.">
        <title>Genome sequences and population genomics reveal climatic adaptation and genomic divergence between two closely related sweetgum species.</title>
        <authorList>
            <person name="Xu W.Q."/>
            <person name="Ren C.Q."/>
            <person name="Zhang X.Y."/>
            <person name="Comes H.P."/>
            <person name="Liu X.H."/>
            <person name="Li Y.G."/>
            <person name="Kettle C.J."/>
            <person name="Jalonen R."/>
            <person name="Gaisberger H."/>
            <person name="Ma Y.Z."/>
            <person name="Qiu Y.X."/>
        </authorList>
    </citation>
    <scope>NUCLEOTIDE SEQUENCE [LARGE SCALE GENOMIC DNA]</scope>
    <source>
        <strain evidence="9">Hangzhou</strain>
    </source>
</reference>
<dbReference type="AlphaFoldDB" id="A0AAP0RJX1"/>
<dbReference type="Pfam" id="PF00249">
    <property type="entry name" value="Myb_DNA-binding"/>
    <property type="match status" value="2"/>
</dbReference>
<organism evidence="9 10">
    <name type="scientific">Liquidambar formosana</name>
    <name type="common">Formosan gum</name>
    <dbReference type="NCBI Taxonomy" id="63359"/>
    <lineage>
        <taxon>Eukaryota</taxon>
        <taxon>Viridiplantae</taxon>
        <taxon>Streptophyta</taxon>
        <taxon>Embryophyta</taxon>
        <taxon>Tracheophyta</taxon>
        <taxon>Spermatophyta</taxon>
        <taxon>Magnoliopsida</taxon>
        <taxon>eudicotyledons</taxon>
        <taxon>Gunneridae</taxon>
        <taxon>Pentapetalae</taxon>
        <taxon>Saxifragales</taxon>
        <taxon>Altingiaceae</taxon>
        <taxon>Liquidambar</taxon>
    </lineage>
</organism>
<feature type="domain" description="HTH myb-type" evidence="8">
    <location>
        <begin position="57"/>
        <end position="111"/>
    </location>
</feature>
<evidence type="ECO:0000256" key="3">
    <source>
        <dbReference type="ARBA" id="ARBA00023015"/>
    </source>
</evidence>
<keyword evidence="5" id="KW-0804">Transcription</keyword>
<dbReference type="InterPro" id="IPR009057">
    <property type="entry name" value="Homeodomain-like_sf"/>
</dbReference>
<feature type="domain" description="Myb-like" evidence="7">
    <location>
        <begin position="4"/>
        <end position="56"/>
    </location>
</feature>
<dbReference type="PANTHER" id="PTHR47999">
    <property type="entry name" value="TRANSCRIPTION FACTOR MYB8-RELATED-RELATED"/>
    <property type="match status" value="1"/>
</dbReference>
<dbReference type="PROSITE" id="PS51294">
    <property type="entry name" value="HTH_MYB"/>
    <property type="match status" value="2"/>
</dbReference>
<evidence type="ECO:0000259" key="8">
    <source>
        <dbReference type="PROSITE" id="PS51294"/>
    </source>
</evidence>
<gene>
    <name evidence="9" type="ORF">L1049_027865</name>
</gene>
<dbReference type="GO" id="GO:0003677">
    <property type="term" value="F:DNA binding"/>
    <property type="evidence" value="ECO:0007669"/>
    <property type="project" value="UniProtKB-KW"/>
</dbReference>
<dbReference type="FunFam" id="1.10.10.60:FF:000353">
    <property type="entry name" value="Transcription factor WER"/>
    <property type="match status" value="1"/>
</dbReference>
<dbReference type="InterPro" id="IPR001005">
    <property type="entry name" value="SANT/Myb"/>
</dbReference>
<dbReference type="GO" id="GO:0048731">
    <property type="term" value="P:system development"/>
    <property type="evidence" value="ECO:0007669"/>
    <property type="project" value="UniProtKB-ARBA"/>
</dbReference>
<dbReference type="GO" id="GO:0030154">
    <property type="term" value="P:cell differentiation"/>
    <property type="evidence" value="ECO:0007669"/>
    <property type="project" value="UniProtKB-ARBA"/>
</dbReference>
<keyword evidence="10" id="KW-1185">Reference proteome</keyword>
<protein>
    <submittedName>
        <fullName evidence="9">Uncharacterized protein</fullName>
    </submittedName>
</protein>
<comment type="caution">
    <text evidence="9">The sequence shown here is derived from an EMBL/GenBank/DDBJ whole genome shotgun (WGS) entry which is preliminary data.</text>
</comment>
<keyword evidence="3" id="KW-0805">Transcription regulation</keyword>
<dbReference type="Gene3D" id="1.10.10.60">
    <property type="entry name" value="Homeodomain-like"/>
    <property type="match status" value="2"/>
</dbReference>
<proteinExistence type="predicted"/>
<evidence type="ECO:0000313" key="10">
    <source>
        <dbReference type="Proteomes" id="UP001415857"/>
    </source>
</evidence>
<feature type="domain" description="Myb-like" evidence="7">
    <location>
        <begin position="57"/>
        <end position="107"/>
    </location>
</feature>
<keyword evidence="4" id="KW-0238">DNA-binding</keyword>
<accession>A0AAP0RJX1</accession>
<dbReference type="Proteomes" id="UP001415857">
    <property type="component" value="Unassembled WGS sequence"/>
</dbReference>